<keyword evidence="8" id="KW-1185">Reference proteome</keyword>
<feature type="compositionally biased region" description="Acidic residues" evidence="5">
    <location>
        <begin position="183"/>
        <end position="194"/>
    </location>
</feature>
<feature type="transmembrane region" description="Helical" evidence="6">
    <location>
        <begin position="103"/>
        <end position="127"/>
    </location>
</feature>
<dbReference type="GO" id="GO:0016020">
    <property type="term" value="C:membrane"/>
    <property type="evidence" value="ECO:0007669"/>
    <property type="project" value="UniProtKB-SubCell"/>
</dbReference>
<keyword evidence="4 6" id="KW-0472">Membrane</keyword>
<dbReference type="Proteomes" id="UP000294547">
    <property type="component" value="Unassembled WGS sequence"/>
</dbReference>
<keyword evidence="2 6" id="KW-0812">Transmembrane</keyword>
<gene>
    <name evidence="7" type="ORF">EDD54_1415</name>
</gene>
<evidence type="ECO:0000256" key="2">
    <source>
        <dbReference type="ARBA" id="ARBA00022692"/>
    </source>
</evidence>
<evidence type="ECO:0000256" key="4">
    <source>
        <dbReference type="ARBA" id="ARBA00023136"/>
    </source>
</evidence>
<feature type="compositionally biased region" description="Polar residues" evidence="5">
    <location>
        <begin position="205"/>
        <end position="217"/>
    </location>
</feature>
<proteinExistence type="predicted"/>
<reference evidence="7 8" key="1">
    <citation type="submission" date="2019-03" db="EMBL/GenBank/DDBJ databases">
        <title>Genomic Encyclopedia of Type Strains, Phase IV (KMG-IV): sequencing the most valuable type-strain genomes for metagenomic binning, comparative biology and taxonomic classification.</title>
        <authorList>
            <person name="Goeker M."/>
        </authorList>
    </citation>
    <scope>NUCLEOTIDE SEQUENCE [LARGE SCALE GENOMIC DNA]</scope>
    <source>
        <strain evidence="7 8">DSM 102969</strain>
    </source>
</reference>
<name>A0A4R6RLH9_9HYPH</name>
<dbReference type="RefSeq" id="WP_126535367.1">
    <property type="nucleotide sequence ID" value="NZ_BSPM01000008.1"/>
</dbReference>
<dbReference type="OrthoDB" id="9806894at2"/>
<dbReference type="EMBL" id="SNXY01000006">
    <property type="protein sequence ID" value="TDP87519.1"/>
    <property type="molecule type" value="Genomic_DNA"/>
</dbReference>
<sequence>MPITLLDGILLVIMLISALLAMIRGFVREVLSIAAWIAAAAAAFFFYDDLLPTVQEHIAQKQVAVAASAGGLFLLTLVVVSFATMRISDFVLDSRIGALDRTLGFVFGAARGLLLVVVGMLFFNWFVPKAEEQPTWVADAKAKPLLDMIGGRLMAALPEDPEKQILEQFQNPQHGEGAPAADAPDDTGAPDDGADNGYKPGEQQGLDQLIQSTGTKP</sequence>
<evidence type="ECO:0000256" key="6">
    <source>
        <dbReference type="SAM" id="Phobius"/>
    </source>
</evidence>
<dbReference type="PANTHER" id="PTHR36926">
    <property type="entry name" value="COLICIN V PRODUCTION PROTEIN"/>
    <property type="match status" value="1"/>
</dbReference>
<evidence type="ECO:0000256" key="3">
    <source>
        <dbReference type="ARBA" id="ARBA00022989"/>
    </source>
</evidence>
<accession>A0A4R6RLH9</accession>
<dbReference type="InterPro" id="IPR003825">
    <property type="entry name" value="Colicin-V_CvpA"/>
</dbReference>
<dbReference type="InterPro" id="IPR052719">
    <property type="entry name" value="CvpA-like"/>
</dbReference>
<dbReference type="GO" id="GO:0009403">
    <property type="term" value="P:toxin biosynthetic process"/>
    <property type="evidence" value="ECO:0007669"/>
    <property type="project" value="InterPro"/>
</dbReference>
<evidence type="ECO:0000313" key="7">
    <source>
        <dbReference type="EMBL" id="TDP87519.1"/>
    </source>
</evidence>
<dbReference type="PANTHER" id="PTHR36926:SF1">
    <property type="entry name" value="COLICIN V PRODUCTION PROTEIN"/>
    <property type="match status" value="1"/>
</dbReference>
<dbReference type="AlphaFoldDB" id="A0A4R6RLH9"/>
<comment type="caution">
    <text evidence="7">The sequence shown here is derived from an EMBL/GenBank/DDBJ whole genome shotgun (WGS) entry which is preliminary data.</text>
</comment>
<comment type="subcellular location">
    <subcellularLocation>
        <location evidence="1">Membrane</location>
        <topology evidence="1">Multi-pass membrane protein</topology>
    </subcellularLocation>
</comment>
<feature type="transmembrane region" description="Helical" evidence="6">
    <location>
        <begin position="63"/>
        <end position="83"/>
    </location>
</feature>
<feature type="transmembrane region" description="Helical" evidence="6">
    <location>
        <begin position="33"/>
        <end position="51"/>
    </location>
</feature>
<evidence type="ECO:0000313" key="8">
    <source>
        <dbReference type="Proteomes" id="UP000294547"/>
    </source>
</evidence>
<feature type="region of interest" description="Disordered" evidence="5">
    <location>
        <begin position="166"/>
        <end position="217"/>
    </location>
</feature>
<protein>
    <submittedName>
        <fullName evidence="7">Membrane protein required for colicin V production</fullName>
    </submittedName>
</protein>
<feature type="transmembrane region" description="Helical" evidence="6">
    <location>
        <begin position="9"/>
        <end position="27"/>
    </location>
</feature>
<dbReference type="Pfam" id="PF02674">
    <property type="entry name" value="Colicin_V"/>
    <property type="match status" value="1"/>
</dbReference>
<evidence type="ECO:0000256" key="1">
    <source>
        <dbReference type="ARBA" id="ARBA00004141"/>
    </source>
</evidence>
<organism evidence="7 8">
    <name type="scientific">Oharaeibacter diazotrophicus</name>
    <dbReference type="NCBI Taxonomy" id="1920512"/>
    <lineage>
        <taxon>Bacteria</taxon>
        <taxon>Pseudomonadati</taxon>
        <taxon>Pseudomonadota</taxon>
        <taxon>Alphaproteobacteria</taxon>
        <taxon>Hyphomicrobiales</taxon>
        <taxon>Pleomorphomonadaceae</taxon>
        <taxon>Oharaeibacter</taxon>
    </lineage>
</organism>
<evidence type="ECO:0000256" key="5">
    <source>
        <dbReference type="SAM" id="MobiDB-lite"/>
    </source>
</evidence>
<keyword evidence="3 6" id="KW-1133">Transmembrane helix</keyword>